<dbReference type="CDD" id="cd23533">
    <property type="entry name" value="TFP_LU_ECD_BMPR2_like"/>
    <property type="match status" value="1"/>
</dbReference>
<evidence type="ECO:0000256" key="16">
    <source>
        <dbReference type="RuleBase" id="RU361271"/>
    </source>
</evidence>
<keyword evidence="12 16" id="KW-1133">Transmembrane helix</keyword>
<evidence type="ECO:0000256" key="5">
    <source>
        <dbReference type="ARBA" id="ARBA00022692"/>
    </source>
</evidence>
<feature type="chain" id="PRO_5044771931" description="Serine/threonine-protein kinase receptor" evidence="18">
    <location>
        <begin position="20"/>
        <end position="812"/>
    </location>
</feature>
<keyword evidence="10 15" id="KW-0067">ATP-binding</keyword>
<comment type="subcellular location">
    <subcellularLocation>
        <location evidence="1 16">Membrane</location>
        <topology evidence="1 16">Single-pass type I membrane protein</topology>
    </subcellularLocation>
</comment>
<dbReference type="EMBL" id="JBDJPC010000002">
    <property type="protein sequence ID" value="KAL1514042.1"/>
    <property type="molecule type" value="Genomic_DNA"/>
</dbReference>
<feature type="transmembrane region" description="Helical" evidence="16">
    <location>
        <begin position="149"/>
        <end position="174"/>
    </location>
</feature>
<dbReference type="Gene3D" id="2.10.60.10">
    <property type="entry name" value="CD59"/>
    <property type="match status" value="1"/>
</dbReference>
<proteinExistence type="inferred from homology"/>
<dbReference type="PRINTS" id="PR00653">
    <property type="entry name" value="ACTIVIN2R"/>
</dbReference>
<feature type="region of interest" description="Disordered" evidence="17">
    <location>
        <begin position="741"/>
        <end position="768"/>
    </location>
</feature>
<evidence type="ECO:0000256" key="10">
    <source>
        <dbReference type="ARBA" id="ARBA00022840"/>
    </source>
</evidence>
<dbReference type="GO" id="GO:0046872">
    <property type="term" value="F:metal ion binding"/>
    <property type="evidence" value="ECO:0007669"/>
    <property type="project" value="UniProtKB-KW"/>
</dbReference>
<keyword evidence="3 16" id="KW-0723">Serine/threonine-protein kinase</keyword>
<dbReference type="InterPro" id="IPR000472">
    <property type="entry name" value="Activin_recp"/>
</dbReference>
<dbReference type="SUPFAM" id="SSF56112">
    <property type="entry name" value="Protein kinase-like (PK-like)"/>
    <property type="match status" value="1"/>
</dbReference>
<dbReference type="InterPro" id="IPR045860">
    <property type="entry name" value="Snake_toxin-like_sf"/>
</dbReference>
<evidence type="ECO:0000256" key="8">
    <source>
        <dbReference type="ARBA" id="ARBA00022741"/>
    </source>
</evidence>
<keyword evidence="6 16" id="KW-0479">Metal-binding</keyword>
<evidence type="ECO:0000256" key="13">
    <source>
        <dbReference type="ARBA" id="ARBA00023136"/>
    </source>
</evidence>
<dbReference type="SUPFAM" id="SSF57302">
    <property type="entry name" value="Snake toxin-like"/>
    <property type="match status" value="1"/>
</dbReference>
<feature type="binding site" evidence="15">
    <location>
        <position position="230"/>
    </location>
    <ligand>
        <name>ATP</name>
        <dbReference type="ChEBI" id="CHEBI:30616"/>
    </ligand>
</feature>
<evidence type="ECO:0000313" key="21">
    <source>
        <dbReference type="Proteomes" id="UP001566132"/>
    </source>
</evidence>
<dbReference type="InterPro" id="IPR011009">
    <property type="entry name" value="Kinase-like_dom_sf"/>
</dbReference>
<evidence type="ECO:0000256" key="7">
    <source>
        <dbReference type="ARBA" id="ARBA00022729"/>
    </source>
</evidence>
<feature type="domain" description="Protein kinase" evidence="19">
    <location>
        <begin position="203"/>
        <end position="499"/>
    </location>
</feature>
<evidence type="ECO:0000256" key="3">
    <source>
        <dbReference type="ARBA" id="ARBA00022527"/>
    </source>
</evidence>
<dbReference type="PANTHER" id="PTHR23255">
    <property type="entry name" value="TRANSFORMING GROWTH FACTOR-BETA RECEPTOR TYPE I AND II"/>
    <property type="match status" value="1"/>
</dbReference>
<feature type="region of interest" description="Disordered" evidence="17">
    <location>
        <begin position="782"/>
        <end position="812"/>
    </location>
</feature>
<dbReference type="Gene3D" id="1.10.510.10">
    <property type="entry name" value="Transferase(Phosphotransferase) domain 1"/>
    <property type="match status" value="1"/>
</dbReference>
<accession>A0ABD1FC17</accession>
<dbReference type="InterPro" id="IPR000333">
    <property type="entry name" value="TGFB_receptor"/>
</dbReference>
<feature type="signal peptide" evidence="18">
    <location>
        <begin position="1"/>
        <end position="19"/>
    </location>
</feature>
<evidence type="ECO:0000256" key="4">
    <source>
        <dbReference type="ARBA" id="ARBA00022679"/>
    </source>
</evidence>
<evidence type="ECO:0000259" key="19">
    <source>
        <dbReference type="PROSITE" id="PS50011"/>
    </source>
</evidence>
<comment type="cofactor">
    <cofactor evidence="16">
        <name>Mg(2+)</name>
        <dbReference type="ChEBI" id="CHEBI:18420"/>
    </cofactor>
    <cofactor evidence="16">
        <name>Mn(2+)</name>
        <dbReference type="ChEBI" id="CHEBI:29035"/>
    </cofactor>
</comment>
<evidence type="ECO:0000256" key="2">
    <source>
        <dbReference type="ARBA" id="ARBA00009605"/>
    </source>
</evidence>
<dbReference type="Pfam" id="PF07714">
    <property type="entry name" value="PK_Tyr_Ser-Thr"/>
    <property type="match status" value="1"/>
</dbReference>
<keyword evidence="21" id="KW-1185">Reference proteome</keyword>
<sequence length="812" mass="90980">MAFVMRYSIIINLLFLVQALESSEGSMLCAYYEGSIEHAQDDILQENPENQEKLISKCDSYCYTLWQEDEGNQSIVMGQGCWAQSGEPNECDKSACQADKPPHPARNNTKFCCCSSNMCNRNFTDIYVPSEIPMETSTVGPKRDQSVSIIMWTALGVVFITLMVCVSICAYYFWKRRPKKNDVEIGHHHNQVPPVPEYSLDKLKLVDIIGQGKYGTVWRGSIEEQEMAVKIFPSHYRNFFFTEREIYRVVGEHPCILKCFGGGEYLRVPGHPEYALLLSIEQHSVQEYLKNHTLDLATLSRMSLDIAKGLAYLHSDLGKPCVAHRDLNTKNILVKSDLNCCICDLGLAITPKSAENKALSEAGTLRYMSPEVLEGAVNLRDCESALKQIDVYALGLVLWELGSRCVDMQNAEPEPYSPPFYKETGENPSMDQMQNLVIRMKMRPQWPVSWKDTSAARLLWETAEDCWDQDAEARLTALCVVERFVELPNLKGRVLHPLHPPASPTPRINNNHLHDNPLDNSGATVETVLSPTTEEFCKNSNQLAVCNLPPLQPHQGRNPCMERNLLTGSSDSLLIDKSSKHCSSSETQNLLTNEFLNHQINNRANPIPFVQNPVYGLPKQQNTSVTIGEESRRRKRFKWSSFKKLLHSSKNAENKRALKETQVRLKSKIVNGQGGVTTALLGEPEVKRPCTLGLSVAKQQEFSNNSGVTQILRQNNNLSRQKSLEQFTEVFSSITDLSGLKDPSQRVKTPGDVPPSVRKTRGKAAANSARFSLYDDSVMSRGSWGSAPDLEPQIQPGKEQLKGESSASVSSF</sequence>
<dbReference type="PROSITE" id="PS50011">
    <property type="entry name" value="PROTEIN_KINASE_DOM"/>
    <property type="match status" value="1"/>
</dbReference>
<dbReference type="InterPro" id="IPR017441">
    <property type="entry name" value="Protein_kinase_ATP_BS"/>
</dbReference>
<evidence type="ECO:0000256" key="18">
    <source>
        <dbReference type="SAM" id="SignalP"/>
    </source>
</evidence>
<dbReference type="InterPro" id="IPR001245">
    <property type="entry name" value="Ser-Thr/Tyr_kinase_cat_dom"/>
</dbReference>
<evidence type="ECO:0000256" key="9">
    <source>
        <dbReference type="ARBA" id="ARBA00022777"/>
    </source>
</evidence>
<organism evidence="20 21">
    <name type="scientific">Hypothenemus hampei</name>
    <name type="common">Coffee berry borer</name>
    <dbReference type="NCBI Taxonomy" id="57062"/>
    <lineage>
        <taxon>Eukaryota</taxon>
        <taxon>Metazoa</taxon>
        <taxon>Ecdysozoa</taxon>
        <taxon>Arthropoda</taxon>
        <taxon>Hexapoda</taxon>
        <taxon>Insecta</taxon>
        <taxon>Pterygota</taxon>
        <taxon>Neoptera</taxon>
        <taxon>Endopterygota</taxon>
        <taxon>Coleoptera</taxon>
        <taxon>Polyphaga</taxon>
        <taxon>Cucujiformia</taxon>
        <taxon>Curculionidae</taxon>
        <taxon>Scolytinae</taxon>
        <taxon>Hypothenemus</taxon>
    </lineage>
</organism>
<name>A0ABD1FC17_HYPHA</name>
<keyword evidence="5 16" id="KW-0812">Transmembrane</keyword>
<keyword evidence="7 18" id="KW-0732">Signal</keyword>
<dbReference type="GO" id="GO:0016020">
    <property type="term" value="C:membrane"/>
    <property type="evidence" value="ECO:0007669"/>
    <property type="project" value="UniProtKB-SubCell"/>
</dbReference>
<keyword evidence="11 16" id="KW-0460">Magnesium</keyword>
<dbReference type="Gene3D" id="3.30.200.20">
    <property type="entry name" value="Phosphorylase Kinase, domain 1"/>
    <property type="match status" value="1"/>
</dbReference>
<gene>
    <name evidence="20" type="ORF">ABEB36_003366</name>
</gene>
<keyword evidence="14 16" id="KW-0675">Receptor</keyword>
<dbReference type="EC" id="2.7.11.30" evidence="16"/>
<dbReference type="GO" id="GO:0005524">
    <property type="term" value="F:ATP binding"/>
    <property type="evidence" value="ECO:0007669"/>
    <property type="project" value="UniProtKB-UniRule"/>
</dbReference>
<evidence type="ECO:0000256" key="11">
    <source>
        <dbReference type="ARBA" id="ARBA00022842"/>
    </source>
</evidence>
<dbReference type="GO" id="GO:0004675">
    <property type="term" value="F:transmembrane receptor protein serine/threonine kinase activity"/>
    <property type="evidence" value="ECO:0007669"/>
    <property type="project" value="UniProtKB-EC"/>
</dbReference>
<dbReference type="Proteomes" id="UP001566132">
    <property type="component" value="Unassembled WGS sequence"/>
</dbReference>
<reference evidence="20 21" key="1">
    <citation type="submission" date="2024-05" db="EMBL/GenBank/DDBJ databases">
        <title>Genetic variation in Jamaican populations of the coffee berry borer (Hypothenemus hampei).</title>
        <authorList>
            <person name="Errbii M."/>
            <person name="Myrie A."/>
        </authorList>
    </citation>
    <scope>NUCLEOTIDE SEQUENCE [LARGE SCALE GENOMIC DNA]</scope>
    <source>
        <strain evidence="20">JA-Hopewell-2020-01-JO</strain>
        <tissue evidence="20">Whole body</tissue>
    </source>
</reference>
<keyword evidence="9 16" id="KW-0418">Kinase</keyword>
<evidence type="ECO:0000256" key="1">
    <source>
        <dbReference type="ARBA" id="ARBA00004479"/>
    </source>
</evidence>
<comment type="catalytic activity">
    <reaction evidence="16">
        <text>L-threonyl-[receptor-protein] + ATP = O-phospho-L-threonyl-[receptor-protein] + ADP + H(+)</text>
        <dbReference type="Rhea" id="RHEA:44880"/>
        <dbReference type="Rhea" id="RHEA-COMP:11024"/>
        <dbReference type="Rhea" id="RHEA-COMP:11025"/>
        <dbReference type="ChEBI" id="CHEBI:15378"/>
        <dbReference type="ChEBI" id="CHEBI:30013"/>
        <dbReference type="ChEBI" id="CHEBI:30616"/>
        <dbReference type="ChEBI" id="CHEBI:61977"/>
        <dbReference type="ChEBI" id="CHEBI:456216"/>
        <dbReference type="EC" id="2.7.11.30"/>
    </reaction>
</comment>
<keyword evidence="4 16" id="KW-0808">Transferase</keyword>
<comment type="similarity">
    <text evidence="2 16">Belongs to the protein kinase superfamily. TKL Ser/Thr protein kinase family. TGFB receptor subfamily.</text>
</comment>
<evidence type="ECO:0000256" key="15">
    <source>
        <dbReference type="PROSITE-ProRule" id="PRU10141"/>
    </source>
</evidence>
<dbReference type="Pfam" id="PF01064">
    <property type="entry name" value="Activin_recp"/>
    <property type="match status" value="1"/>
</dbReference>
<keyword evidence="8 15" id="KW-0547">Nucleotide-binding</keyword>
<dbReference type="InterPro" id="IPR000719">
    <property type="entry name" value="Prot_kinase_dom"/>
</dbReference>
<protein>
    <recommendedName>
        <fullName evidence="16">Serine/threonine-protein kinase receptor</fullName>
        <ecNumber evidence="16">2.7.11.30</ecNumber>
    </recommendedName>
</protein>
<dbReference type="PROSITE" id="PS00107">
    <property type="entry name" value="PROTEIN_KINASE_ATP"/>
    <property type="match status" value="1"/>
</dbReference>
<evidence type="ECO:0000256" key="12">
    <source>
        <dbReference type="ARBA" id="ARBA00022989"/>
    </source>
</evidence>
<evidence type="ECO:0000256" key="17">
    <source>
        <dbReference type="SAM" id="MobiDB-lite"/>
    </source>
</evidence>
<evidence type="ECO:0000256" key="6">
    <source>
        <dbReference type="ARBA" id="ARBA00022723"/>
    </source>
</evidence>
<evidence type="ECO:0000313" key="20">
    <source>
        <dbReference type="EMBL" id="KAL1514042.1"/>
    </source>
</evidence>
<dbReference type="PANTHER" id="PTHR23255:SF100">
    <property type="entry name" value="RECEPTOR PROTEIN SERINE_THREONINE KINASE"/>
    <property type="match status" value="1"/>
</dbReference>
<keyword evidence="13 16" id="KW-0472">Membrane</keyword>
<comment type="caution">
    <text evidence="20">The sequence shown here is derived from an EMBL/GenBank/DDBJ whole genome shotgun (WGS) entry which is preliminary data.</text>
</comment>
<keyword evidence="16" id="KW-0464">Manganese</keyword>
<dbReference type="AlphaFoldDB" id="A0ABD1FC17"/>
<evidence type="ECO:0000256" key="14">
    <source>
        <dbReference type="ARBA" id="ARBA00023170"/>
    </source>
</evidence>
<feature type="compositionally biased region" description="Polar residues" evidence="17">
    <location>
        <begin position="803"/>
        <end position="812"/>
    </location>
</feature>